<gene>
    <name evidence="2" type="ORF">HWI92_24830</name>
</gene>
<feature type="domain" description="DUF4142" evidence="1">
    <location>
        <begin position="22"/>
        <end position="157"/>
    </location>
</feature>
<dbReference type="PANTHER" id="PTHR38593">
    <property type="entry name" value="BLR2558 PROTEIN"/>
    <property type="match status" value="1"/>
</dbReference>
<keyword evidence="3" id="KW-1185">Reference proteome</keyword>
<dbReference type="Proteomes" id="UP000612680">
    <property type="component" value="Chromosome"/>
</dbReference>
<evidence type="ECO:0000313" key="2">
    <source>
        <dbReference type="EMBL" id="QRR03906.1"/>
    </source>
</evidence>
<reference evidence="2 3" key="1">
    <citation type="submission" date="2020-06" db="EMBL/GenBank/DDBJ databases">
        <title>Dyadobacter sandarakinus sp. nov., isolated from the soil of the Arctic Yellow River Station.</title>
        <authorList>
            <person name="Zhang Y."/>
            <person name="Peng F."/>
        </authorList>
    </citation>
    <scope>NUCLEOTIDE SEQUENCE [LARGE SCALE GENOMIC DNA]</scope>
    <source>
        <strain evidence="2 3">Q3-56</strain>
    </source>
</reference>
<sequence>MFITLFTGCKDGDRSDGLVSEADRQFISQSADAGLFQVNAGQIAASQAMFPAVAAYGQQMTEAYTPIQTSLKALAVERKISLSATLSREEQGRLDSLATTPENLFDSTYMDMMARHHLSQQRLYNQAATNASDNALKEWAASQLPAIVNRLDKAKAMHDTLVSSR</sequence>
<dbReference type="InterPro" id="IPR025419">
    <property type="entry name" value="DUF4142"/>
</dbReference>
<evidence type="ECO:0000313" key="3">
    <source>
        <dbReference type="Proteomes" id="UP000612680"/>
    </source>
</evidence>
<dbReference type="PANTHER" id="PTHR38593:SF1">
    <property type="entry name" value="BLR2558 PROTEIN"/>
    <property type="match status" value="1"/>
</dbReference>
<dbReference type="InterPro" id="IPR012347">
    <property type="entry name" value="Ferritin-like"/>
</dbReference>
<dbReference type="EMBL" id="CP056775">
    <property type="protein sequence ID" value="QRR03906.1"/>
    <property type="molecule type" value="Genomic_DNA"/>
</dbReference>
<dbReference type="Pfam" id="PF13628">
    <property type="entry name" value="DUF4142"/>
    <property type="match status" value="1"/>
</dbReference>
<protein>
    <submittedName>
        <fullName evidence="2">DUF4142 domain-containing protein</fullName>
    </submittedName>
</protein>
<evidence type="ECO:0000259" key="1">
    <source>
        <dbReference type="Pfam" id="PF13628"/>
    </source>
</evidence>
<accession>A0ABX7IGC8</accession>
<proteinExistence type="predicted"/>
<dbReference type="RefSeq" id="WP_204660097.1">
    <property type="nucleotide sequence ID" value="NZ_CP056775.1"/>
</dbReference>
<dbReference type="Gene3D" id="1.20.1260.10">
    <property type="match status" value="1"/>
</dbReference>
<name>A0ABX7IGC8_9BACT</name>
<organism evidence="2 3">
    <name type="scientific">Dyadobacter sandarakinus</name>
    <dbReference type="NCBI Taxonomy" id="2747268"/>
    <lineage>
        <taxon>Bacteria</taxon>
        <taxon>Pseudomonadati</taxon>
        <taxon>Bacteroidota</taxon>
        <taxon>Cytophagia</taxon>
        <taxon>Cytophagales</taxon>
        <taxon>Spirosomataceae</taxon>
        <taxon>Dyadobacter</taxon>
    </lineage>
</organism>